<dbReference type="GO" id="GO:0003677">
    <property type="term" value="F:DNA binding"/>
    <property type="evidence" value="ECO:0007669"/>
    <property type="project" value="UniProtKB-KW"/>
</dbReference>
<feature type="compositionally biased region" description="Basic and acidic residues" evidence="3">
    <location>
        <begin position="115"/>
        <end position="129"/>
    </location>
</feature>
<dbReference type="AlphaFoldDB" id="A0AAW1S4X1"/>
<evidence type="ECO:0000256" key="2">
    <source>
        <dbReference type="RuleBase" id="RU003939"/>
    </source>
</evidence>
<evidence type="ECO:0000313" key="4">
    <source>
        <dbReference type="EMBL" id="KAK9840677.1"/>
    </source>
</evidence>
<dbReference type="InterPro" id="IPR000119">
    <property type="entry name" value="Hist_DNA-bd"/>
</dbReference>
<evidence type="ECO:0008006" key="6">
    <source>
        <dbReference type="Google" id="ProtNLM"/>
    </source>
</evidence>
<dbReference type="InterPro" id="IPR010992">
    <property type="entry name" value="IHF-like_DNA-bd_dom_sf"/>
</dbReference>
<feature type="region of interest" description="Disordered" evidence="3">
    <location>
        <begin position="83"/>
        <end position="103"/>
    </location>
</feature>
<dbReference type="Pfam" id="PF00216">
    <property type="entry name" value="Bac_DNA_binding"/>
    <property type="match status" value="1"/>
</dbReference>
<evidence type="ECO:0000256" key="1">
    <source>
        <dbReference type="ARBA" id="ARBA00023125"/>
    </source>
</evidence>
<proteinExistence type="inferred from homology"/>
<keyword evidence="5" id="KW-1185">Reference proteome</keyword>
<dbReference type="SUPFAM" id="SSF47729">
    <property type="entry name" value="IHF-like DNA-binding proteins"/>
    <property type="match status" value="1"/>
</dbReference>
<dbReference type="PRINTS" id="PR01727">
    <property type="entry name" value="DNABINDINGHU"/>
</dbReference>
<dbReference type="EMBL" id="JALJOV010001813">
    <property type="protein sequence ID" value="KAK9840677.1"/>
    <property type="molecule type" value="Genomic_DNA"/>
</dbReference>
<comment type="similarity">
    <text evidence="2">Belongs to the bacterial histone-like protein family.</text>
</comment>
<feature type="region of interest" description="Disordered" evidence="3">
    <location>
        <begin position="115"/>
        <end position="141"/>
    </location>
</feature>
<dbReference type="SMART" id="SM00411">
    <property type="entry name" value="BHL"/>
    <property type="match status" value="1"/>
</dbReference>
<dbReference type="PANTHER" id="PTHR33175">
    <property type="entry name" value="DNA-BINDING PROTEIN HU"/>
    <property type="match status" value="1"/>
</dbReference>
<protein>
    <recommendedName>
        <fullName evidence="6">HU family DNA-binding protein</fullName>
    </recommendedName>
</protein>
<feature type="compositionally biased region" description="Basic residues" evidence="3">
    <location>
        <begin position="132"/>
        <end position="141"/>
    </location>
</feature>
<keyword evidence="1" id="KW-0238">DNA-binding</keyword>
<accession>A0AAW1S4X1</accession>
<gene>
    <name evidence="4" type="ORF">WJX84_009684</name>
</gene>
<reference evidence="4 5" key="1">
    <citation type="journal article" date="2024" name="Nat. Commun.">
        <title>Phylogenomics reveals the evolutionary origins of lichenization in chlorophyte algae.</title>
        <authorList>
            <person name="Puginier C."/>
            <person name="Libourel C."/>
            <person name="Otte J."/>
            <person name="Skaloud P."/>
            <person name="Haon M."/>
            <person name="Grisel S."/>
            <person name="Petersen M."/>
            <person name="Berrin J.G."/>
            <person name="Delaux P.M."/>
            <person name="Dal Grande F."/>
            <person name="Keller J."/>
        </authorList>
    </citation>
    <scope>NUCLEOTIDE SEQUENCE [LARGE SCALE GENOMIC DNA]</scope>
    <source>
        <strain evidence="4 5">SAG 2523</strain>
    </source>
</reference>
<dbReference type="PROSITE" id="PS00045">
    <property type="entry name" value="HISTONE_LIKE"/>
    <property type="match status" value="1"/>
</dbReference>
<comment type="caution">
    <text evidence="4">The sequence shown here is derived from an EMBL/GenBank/DDBJ whole genome shotgun (WGS) entry which is preliminary data.</text>
</comment>
<sequence length="141" mass="14888">MQLRRSHEPLAASVRCMATRAAVSKTDSAVSKAALIDIMVEQGAFDTKSAADTAVVAVINTIMDQVISGKTVRLVGFGSFENRSRAARKGRNPATGAELDLPASKAPAFTAGKTFKESVKAGKRTEPAPKKAALRKKKSTD</sequence>
<dbReference type="InterPro" id="IPR020816">
    <property type="entry name" value="Histone-like_DNA-bd_CS"/>
</dbReference>
<dbReference type="Gene3D" id="4.10.520.10">
    <property type="entry name" value="IHF-like DNA-binding proteins"/>
    <property type="match status" value="1"/>
</dbReference>
<dbReference type="PANTHER" id="PTHR33175:SF3">
    <property type="entry name" value="DNA-BINDING PROTEIN HU-BETA"/>
    <property type="match status" value="1"/>
</dbReference>
<dbReference type="Proteomes" id="UP001485043">
    <property type="component" value="Unassembled WGS sequence"/>
</dbReference>
<dbReference type="GO" id="GO:0030527">
    <property type="term" value="F:structural constituent of chromatin"/>
    <property type="evidence" value="ECO:0007669"/>
    <property type="project" value="InterPro"/>
</dbReference>
<evidence type="ECO:0000313" key="5">
    <source>
        <dbReference type="Proteomes" id="UP001485043"/>
    </source>
</evidence>
<evidence type="ECO:0000256" key="3">
    <source>
        <dbReference type="SAM" id="MobiDB-lite"/>
    </source>
</evidence>
<name>A0AAW1S4X1_9CHLO</name>
<organism evidence="4 5">
    <name type="scientific">Apatococcus fuscideae</name>
    <dbReference type="NCBI Taxonomy" id="2026836"/>
    <lineage>
        <taxon>Eukaryota</taxon>
        <taxon>Viridiplantae</taxon>
        <taxon>Chlorophyta</taxon>
        <taxon>core chlorophytes</taxon>
        <taxon>Trebouxiophyceae</taxon>
        <taxon>Chlorellales</taxon>
        <taxon>Chlorellaceae</taxon>
        <taxon>Apatococcus</taxon>
    </lineage>
</organism>
<dbReference type="CDD" id="cd13831">
    <property type="entry name" value="HU"/>
    <property type="match status" value="1"/>
</dbReference>